<organism evidence="2 3">
    <name type="scientific">Calocera cornea HHB12733</name>
    <dbReference type="NCBI Taxonomy" id="1353952"/>
    <lineage>
        <taxon>Eukaryota</taxon>
        <taxon>Fungi</taxon>
        <taxon>Dikarya</taxon>
        <taxon>Basidiomycota</taxon>
        <taxon>Agaricomycotina</taxon>
        <taxon>Dacrymycetes</taxon>
        <taxon>Dacrymycetales</taxon>
        <taxon>Dacrymycetaceae</taxon>
        <taxon>Calocera</taxon>
    </lineage>
</organism>
<dbReference type="AlphaFoldDB" id="A0A165G6W6"/>
<proteinExistence type="predicted"/>
<feature type="compositionally biased region" description="Low complexity" evidence="1">
    <location>
        <begin position="17"/>
        <end position="33"/>
    </location>
</feature>
<sequence length="466" mass="50608">MPISTRSQTHALKLDLPSTSSAAAPSPNAMVSPHTPIPSEPYGFSVPPMRYSLRSMRRRKSTDSFTSFASEESGLSGMSSLALEPVEWLGEHEKLLGRALDSLPDYLTTPYVGNIPPPNLLQNMAKGILKDMKENKGGWPYTLSQTRVKLREIAELKARELKELGHDPERTVGSSRRSLRRSDSMDFLPVNGKDRVAAASRRMQRLDQILDPGLRPPQTSRSSHRRASAVADADPPQTITITYHTLPRPLIRTRTDLGPYVPSTPTVLEIPPPAPPALRRMASAAAVVEPVGTEPVPLRALKRAPSYGSSVGAPGPTGDSANPTKRRKTGTRKTRPPSFLGGPLPGLEGTVPPEPSSAVINSPETFVTPQTPVRRAVAARTRTTPTGPPTVSPKATPSGRVRTRSQTKADMDAAVTAQDALERESQKSAEQDKENTPSISRRSRTTVRKKELPLDSPFEEIKRVIA</sequence>
<dbReference type="EMBL" id="KV423960">
    <property type="protein sequence ID" value="KZT57672.1"/>
    <property type="molecule type" value="Genomic_DNA"/>
</dbReference>
<feature type="compositionally biased region" description="Low complexity" evidence="1">
    <location>
        <begin position="371"/>
        <end position="385"/>
    </location>
</feature>
<feature type="compositionally biased region" description="Basic and acidic residues" evidence="1">
    <location>
        <begin position="420"/>
        <end position="435"/>
    </location>
</feature>
<protein>
    <submittedName>
        <fullName evidence="2">Uncharacterized protein</fullName>
    </submittedName>
</protein>
<feature type="compositionally biased region" description="Polar residues" evidence="1">
    <location>
        <begin position="358"/>
        <end position="370"/>
    </location>
</feature>
<evidence type="ECO:0000313" key="2">
    <source>
        <dbReference type="EMBL" id="KZT57672.1"/>
    </source>
</evidence>
<evidence type="ECO:0000256" key="1">
    <source>
        <dbReference type="SAM" id="MobiDB-lite"/>
    </source>
</evidence>
<reference evidence="2 3" key="1">
    <citation type="journal article" date="2016" name="Mol. Biol. Evol.">
        <title>Comparative Genomics of Early-Diverging Mushroom-Forming Fungi Provides Insights into the Origins of Lignocellulose Decay Capabilities.</title>
        <authorList>
            <person name="Nagy L.G."/>
            <person name="Riley R."/>
            <person name="Tritt A."/>
            <person name="Adam C."/>
            <person name="Daum C."/>
            <person name="Floudas D."/>
            <person name="Sun H."/>
            <person name="Yadav J.S."/>
            <person name="Pangilinan J."/>
            <person name="Larsson K.H."/>
            <person name="Matsuura K."/>
            <person name="Barry K."/>
            <person name="Labutti K."/>
            <person name="Kuo R."/>
            <person name="Ohm R.A."/>
            <person name="Bhattacharya S.S."/>
            <person name="Shirouzu T."/>
            <person name="Yoshinaga Y."/>
            <person name="Martin F.M."/>
            <person name="Grigoriev I.V."/>
            <person name="Hibbett D.S."/>
        </authorList>
    </citation>
    <scope>NUCLEOTIDE SEQUENCE [LARGE SCALE GENOMIC DNA]</scope>
    <source>
        <strain evidence="2 3">HHB12733</strain>
    </source>
</reference>
<keyword evidence="3" id="KW-1185">Reference proteome</keyword>
<feature type="region of interest" description="Disordered" evidence="1">
    <location>
        <begin position="1"/>
        <end position="43"/>
    </location>
</feature>
<feature type="compositionally biased region" description="Polar residues" evidence="1">
    <location>
        <begin position="1"/>
        <end position="10"/>
    </location>
</feature>
<feature type="compositionally biased region" description="Basic residues" evidence="1">
    <location>
        <begin position="324"/>
        <end position="335"/>
    </location>
</feature>
<name>A0A165G6W6_9BASI</name>
<accession>A0A165G6W6</accession>
<feature type="compositionally biased region" description="Low complexity" evidence="1">
    <location>
        <begin position="336"/>
        <end position="351"/>
    </location>
</feature>
<dbReference type="OrthoDB" id="433738at2759"/>
<gene>
    <name evidence="2" type="ORF">CALCODRAFT_508666</name>
</gene>
<feature type="region of interest" description="Disordered" evidence="1">
    <location>
        <begin position="210"/>
        <end position="233"/>
    </location>
</feature>
<dbReference type="Proteomes" id="UP000076842">
    <property type="component" value="Unassembled WGS sequence"/>
</dbReference>
<evidence type="ECO:0000313" key="3">
    <source>
        <dbReference type="Proteomes" id="UP000076842"/>
    </source>
</evidence>
<dbReference type="STRING" id="1353952.A0A165G6W6"/>
<dbReference type="InParanoid" id="A0A165G6W6"/>
<feature type="region of interest" description="Disordered" evidence="1">
    <location>
        <begin position="304"/>
        <end position="466"/>
    </location>
</feature>
<feature type="compositionally biased region" description="Basic and acidic residues" evidence="1">
    <location>
        <begin position="448"/>
        <end position="466"/>
    </location>
</feature>